<protein>
    <recommendedName>
        <fullName evidence="4">USP domain-containing protein</fullName>
    </recommendedName>
</protein>
<sequence length="959" mass="105177">MAVGASEGWLQGWLSRLIPKPDNYVLSDQPKGQQKGPQATDAQAQQCVNLRIKALSAPQIPVAHRNYHFQECSLTAFRDSTRTQGEPTAKARSQHRIERAMPSKLTKRRACFWCLDRRHLLWSCEELSEVTGADKKMMFEEIARSATTKQKRFFFIKNLLPILEKYSLHLPEHLSLAEDLANDEQHQQQEQQQQQSIAVTTESSHSMCIDPAWMPSEAIDCQHYQHSEGDLEAGGSQYACSGVDWTPNELLWGGIDWAPDRLIDGSIDWTPGELLWGNWVSGPYPATSHSESALHIPIPPLCAESVNELSMFGTRCIDSLVPYNLKMFHCEDAHGRFWVQGLGSQQPLDLHQHMQAVRALLSQPDAPLGDSPRMALVLEHAAVEDVPQNVDMVWLRHHVLKLASAYCSSRDAQACQTAAATATSHLTGAESAAGNEAPPSRFNPTVPAIHQGARSWASVVASNIPQENHRHAMAQKEDDDIQRAIKVSMGTAHHPNRAAGNRHKADAMSAPTGPQPHAELPKPPIATGTQHLPVNVTAPTSKRPLPKDLPLPPKPVLLPVKEKARVKAIRAGRCSRATGLPAAASRAEESGSLGASATHAPGAEAAGNTEQRRSWASPLPQDTQGIVSDPRREQEELDIQAAIQASLLSTGAPPQSGRQAADGAEVEPASQAAGLQNNIGEYNCFLNVILQCLWRCHDFRVAFMEQDPSCLQDHPVVAALLQLFGALSDQEAYQQQLLAGRLQAQAAKRKCVVLDPSVLREALANVEEGRPFRLGEMNDAAEVLTALYDAMGRMAGGAQLVDTYFGQRIQESGVPSLATLLRLTEHQGQKSCDKDAHGCGRLCDPQHKLLGDAPPVFVLQLVWEGPQEQVQNIVDTMSCIQEDLDLSELYVGSGGAGRKYQLRSMVGFYGSHYHALVCDHKQWWTLDDSHVRSLGTWSDVLLTCQQGHVQPSVLFFESV</sequence>
<name>A0AAW1P008_9CHLO</name>
<proteinExistence type="predicted"/>
<dbReference type="InterPro" id="IPR052398">
    <property type="entry name" value="Ubiquitin_hydrolase_53/54"/>
</dbReference>
<dbReference type="InterPro" id="IPR038765">
    <property type="entry name" value="Papain-like_cys_pep_sf"/>
</dbReference>
<dbReference type="GO" id="GO:0016579">
    <property type="term" value="P:protein deubiquitination"/>
    <property type="evidence" value="ECO:0007669"/>
    <property type="project" value="InterPro"/>
</dbReference>
<evidence type="ECO:0000259" key="4">
    <source>
        <dbReference type="PROSITE" id="PS50235"/>
    </source>
</evidence>
<feature type="domain" description="USP" evidence="4">
    <location>
        <begin position="673"/>
        <end position="959"/>
    </location>
</feature>
<dbReference type="InterPro" id="IPR001394">
    <property type="entry name" value="Peptidase_C19_UCH"/>
</dbReference>
<feature type="region of interest" description="Disordered" evidence="3">
    <location>
        <begin position="492"/>
        <end position="554"/>
    </location>
</feature>
<dbReference type="InterPro" id="IPR028889">
    <property type="entry name" value="USP"/>
</dbReference>
<dbReference type="GO" id="GO:0004843">
    <property type="term" value="F:cysteine-type deubiquitinase activity"/>
    <property type="evidence" value="ECO:0007669"/>
    <property type="project" value="InterPro"/>
</dbReference>
<accession>A0AAW1P008</accession>
<dbReference type="PANTHER" id="PTHR22975:SF9">
    <property type="entry name" value="ECHINUS SPLICE FORM 3"/>
    <property type="match status" value="1"/>
</dbReference>
<organism evidence="5 6">
    <name type="scientific">Symbiochloris irregularis</name>
    <dbReference type="NCBI Taxonomy" id="706552"/>
    <lineage>
        <taxon>Eukaryota</taxon>
        <taxon>Viridiplantae</taxon>
        <taxon>Chlorophyta</taxon>
        <taxon>core chlorophytes</taxon>
        <taxon>Trebouxiophyceae</taxon>
        <taxon>Trebouxiales</taxon>
        <taxon>Trebouxiaceae</taxon>
        <taxon>Symbiochloris</taxon>
    </lineage>
</organism>
<dbReference type="EMBL" id="JALJOQ010000077">
    <property type="protein sequence ID" value="KAK9801356.1"/>
    <property type="molecule type" value="Genomic_DNA"/>
</dbReference>
<evidence type="ECO:0000256" key="2">
    <source>
        <dbReference type="ARBA" id="ARBA00022801"/>
    </source>
</evidence>
<dbReference type="SUPFAM" id="SSF54001">
    <property type="entry name" value="Cysteine proteinases"/>
    <property type="match status" value="1"/>
</dbReference>
<dbReference type="SMART" id="SM00726">
    <property type="entry name" value="UIM"/>
    <property type="match status" value="2"/>
</dbReference>
<dbReference type="Gene3D" id="3.90.70.10">
    <property type="entry name" value="Cysteine proteinases"/>
    <property type="match status" value="2"/>
</dbReference>
<keyword evidence="1" id="KW-0833">Ubl conjugation pathway</keyword>
<keyword evidence="6" id="KW-1185">Reference proteome</keyword>
<evidence type="ECO:0000256" key="1">
    <source>
        <dbReference type="ARBA" id="ARBA00022786"/>
    </source>
</evidence>
<feature type="region of interest" description="Disordered" evidence="3">
    <location>
        <begin position="576"/>
        <end position="635"/>
    </location>
</feature>
<dbReference type="CDD" id="cd02257">
    <property type="entry name" value="Peptidase_C19"/>
    <property type="match status" value="1"/>
</dbReference>
<evidence type="ECO:0000256" key="3">
    <source>
        <dbReference type="SAM" id="MobiDB-lite"/>
    </source>
</evidence>
<comment type="caution">
    <text evidence="5">The sequence shown here is derived from an EMBL/GenBank/DDBJ whole genome shotgun (WGS) entry which is preliminary data.</text>
</comment>
<evidence type="ECO:0000313" key="5">
    <source>
        <dbReference type="EMBL" id="KAK9801356.1"/>
    </source>
</evidence>
<dbReference type="AlphaFoldDB" id="A0AAW1P008"/>
<dbReference type="InterPro" id="IPR003903">
    <property type="entry name" value="UIM_dom"/>
</dbReference>
<dbReference type="Proteomes" id="UP001465755">
    <property type="component" value="Unassembled WGS sequence"/>
</dbReference>
<dbReference type="PANTHER" id="PTHR22975">
    <property type="entry name" value="UBIQUITIN SPECIFIC PROTEINASE"/>
    <property type="match status" value="1"/>
</dbReference>
<evidence type="ECO:0000313" key="6">
    <source>
        <dbReference type="Proteomes" id="UP001465755"/>
    </source>
</evidence>
<reference evidence="5 6" key="1">
    <citation type="journal article" date="2024" name="Nat. Commun.">
        <title>Phylogenomics reveals the evolutionary origins of lichenization in chlorophyte algae.</title>
        <authorList>
            <person name="Puginier C."/>
            <person name="Libourel C."/>
            <person name="Otte J."/>
            <person name="Skaloud P."/>
            <person name="Haon M."/>
            <person name="Grisel S."/>
            <person name="Petersen M."/>
            <person name="Berrin J.G."/>
            <person name="Delaux P.M."/>
            <person name="Dal Grande F."/>
            <person name="Keller J."/>
        </authorList>
    </citation>
    <scope>NUCLEOTIDE SEQUENCE [LARGE SCALE GENOMIC DNA]</scope>
    <source>
        <strain evidence="5 6">SAG 2036</strain>
    </source>
</reference>
<gene>
    <name evidence="5" type="ORF">WJX73_009686</name>
</gene>
<dbReference type="PROSITE" id="PS50235">
    <property type="entry name" value="USP_3"/>
    <property type="match status" value="1"/>
</dbReference>
<dbReference type="Pfam" id="PF00443">
    <property type="entry name" value="UCH"/>
    <property type="match status" value="1"/>
</dbReference>
<feature type="compositionally biased region" description="Polar residues" evidence="3">
    <location>
        <begin position="527"/>
        <end position="540"/>
    </location>
</feature>
<dbReference type="Pfam" id="PF02809">
    <property type="entry name" value="UIM"/>
    <property type="match status" value="2"/>
</dbReference>
<keyword evidence="2" id="KW-0378">Hydrolase</keyword>